<evidence type="ECO:0000313" key="2">
    <source>
        <dbReference type="EMBL" id="PKX97568.1"/>
    </source>
</evidence>
<feature type="compositionally biased region" description="Basic and acidic residues" evidence="1">
    <location>
        <begin position="1"/>
        <end position="17"/>
    </location>
</feature>
<dbReference type="AlphaFoldDB" id="A0A2I1CIV3"/>
<organism evidence="2 3">
    <name type="scientific">Aspergillus novofumigatus (strain IBT 16806)</name>
    <dbReference type="NCBI Taxonomy" id="1392255"/>
    <lineage>
        <taxon>Eukaryota</taxon>
        <taxon>Fungi</taxon>
        <taxon>Dikarya</taxon>
        <taxon>Ascomycota</taxon>
        <taxon>Pezizomycotina</taxon>
        <taxon>Eurotiomycetes</taxon>
        <taxon>Eurotiomycetidae</taxon>
        <taxon>Eurotiales</taxon>
        <taxon>Aspergillaceae</taxon>
        <taxon>Aspergillus</taxon>
        <taxon>Aspergillus subgen. Fumigati</taxon>
    </lineage>
</organism>
<proteinExistence type="predicted"/>
<dbReference type="PANTHER" id="PTHR38116:SF5">
    <property type="entry name" value="BZIP DOMAIN-CONTAINING PROTEIN"/>
    <property type="match status" value="1"/>
</dbReference>
<dbReference type="GeneID" id="36539025"/>
<dbReference type="Proteomes" id="UP000234474">
    <property type="component" value="Unassembled WGS sequence"/>
</dbReference>
<dbReference type="OrthoDB" id="5973539at2759"/>
<reference evidence="3" key="1">
    <citation type="journal article" date="2018" name="Proc. Natl. Acad. Sci. U.S.A.">
        <title>Linking secondary metabolites to gene clusters through genome sequencing of six diverse Aspergillus species.</title>
        <authorList>
            <person name="Kaerboelling I."/>
            <person name="Vesth T.C."/>
            <person name="Frisvad J.C."/>
            <person name="Nybo J.L."/>
            <person name="Theobald S."/>
            <person name="Kuo A."/>
            <person name="Bowyer P."/>
            <person name="Matsuda Y."/>
            <person name="Mondo S."/>
            <person name="Lyhne E.K."/>
            <person name="Kogle M.E."/>
            <person name="Clum A."/>
            <person name="Lipzen A."/>
            <person name="Salamov A."/>
            <person name="Ngan C.Y."/>
            <person name="Daum C."/>
            <person name="Chiniquy J."/>
            <person name="Barry K."/>
            <person name="LaButti K."/>
            <person name="Haridas S."/>
            <person name="Simmons B.A."/>
            <person name="Magnuson J.K."/>
            <person name="Mortensen U.H."/>
            <person name="Larsen T.O."/>
            <person name="Grigoriev I.V."/>
            <person name="Baker S.E."/>
            <person name="Andersen M.R."/>
        </authorList>
    </citation>
    <scope>NUCLEOTIDE SEQUENCE [LARGE SCALE GENOMIC DNA]</scope>
    <source>
        <strain evidence="3">IBT 16806</strain>
    </source>
</reference>
<evidence type="ECO:0000256" key="1">
    <source>
        <dbReference type="SAM" id="MobiDB-lite"/>
    </source>
</evidence>
<comment type="caution">
    <text evidence="2">The sequence shown here is derived from an EMBL/GenBank/DDBJ whole genome shotgun (WGS) entry which is preliminary data.</text>
</comment>
<dbReference type="PANTHER" id="PTHR38116">
    <property type="entry name" value="CHROMOSOME 7, WHOLE GENOME SHOTGUN SEQUENCE"/>
    <property type="match status" value="1"/>
</dbReference>
<name>A0A2I1CIV3_ASPN1</name>
<dbReference type="EMBL" id="MSZS01000002">
    <property type="protein sequence ID" value="PKX97568.1"/>
    <property type="molecule type" value="Genomic_DNA"/>
</dbReference>
<protein>
    <submittedName>
        <fullName evidence="2">Uncharacterized protein</fullName>
    </submittedName>
</protein>
<feature type="region of interest" description="Disordered" evidence="1">
    <location>
        <begin position="1"/>
        <end position="36"/>
    </location>
</feature>
<dbReference type="OMA" id="LRMHISI"/>
<sequence>MPRDTTEDKTQSKSMGKEKRKPVHRDPEKRRYHESGLDFSKDRSGKIWGWEEITDRVFFLGEKLREQLENLEMLAASLAQRSPMTGKIQSESILGDDVWDVSISSSSMTSPKDCQQLLPQSDHTASALNFWNSATHLTSSDNTLSSPNVWDSILRDYTAQPSHSDISPSTLAISDSMKQFPPSKTPLLAPSVWVPPTHMTTTIKCNCSSPHFKVQTHRPSPYSSTEVRILRTGPVTPTPDPYANNLRLDTIYTLAAMDTLRMHISIIEEMMCAKESPSPFYRLLRASIDDLAKENMICIVQRVFMTLKPDLRLSIEQITVEHPPYIDVDKDEFLRDAATGLVCWGRAGVGRKDQDASIGYASTAGKKEWFLKKYWSLLGGEEGELV</sequence>
<dbReference type="VEuPathDB" id="FungiDB:P174DRAFT_510559"/>
<dbReference type="RefSeq" id="XP_024686163.1">
    <property type="nucleotide sequence ID" value="XM_024831688.1"/>
</dbReference>
<gene>
    <name evidence="2" type="ORF">P174DRAFT_510559</name>
</gene>
<accession>A0A2I1CIV3</accession>
<evidence type="ECO:0000313" key="3">
    <source>
        <dbReference type="Proteomes" id="UP000234474"/>
    </source>
</evidence>
<feature type="compositionally biased region" description="Basic and acidic residues" evidence="1">
    <location>
        <begin position="24"/>
        <end position="36"/>
    </location>
</feature>
<keyword evidence="3" id="KW-1185">Reference proteome</keyword>